<keyword evidence="3" id="KW-0813">Transport</keyword>
<feature type="domain" description="ABC transporter" evidence="12">
    <location>
        <begin position="5"/>
        <end position="246"/>
    </location>
</feature>
<dbReference type="Pfam" id="PF00005">
    <property type="entry name" value="ABC_tran"/>
    <property type="match status" value="2"/>
</dbReference>
<dbReference type="InterPro" id="IPR003593">
    <property type="entry name" value="AAA+_ATPase"/>
</dbReference>
<keyword evidence="5" id="KW-0677">Repeat</keyword>
<evidence type="ECO:0000256" key="6">
    <source>
        <dbReference type="ARBA" id="ARBA00022741"/>
    </source>
</evidence>
<evidence type="ECO:0000256" key="7">
    <source>
        <dbReference type="ARBA" id="ARBA00022840"/>
    </source>
</evidence>
<dbReference type="InterPro" id="IPR015856">
    <property type="entry name" value="ABC_transpr_CbiO/EcfA_su"/>
</dbReference>
<evidence type="ECO:0000313" key="13">
    <source>
        <dbReference type="EMBL" id="SME94109.1"/>
    </source>
</evidence>
<comment type="similarity">
    <text evidence="2">Belongs to the ABC transporter superfamily.</text>
</comment>
<keyword evidence="6" id="KW-0547">Nucleotide-binding</keyword>
<reference evidence="13 14" key="1">
    <citation type="submission" date="2017-04" db="EMBL/GenBank/DDBJ databases">
        <authorList>
            <person name="Varghese N."/>
            <person name="Submissions S."/>
        </authorList>
    </citation>
    <scope>NUCLEOTIDE SEQUENCE [LARGE SCALE GENOMIC DNA]</scope>
    <source>
        <strain evidence="13 14">J12</strain>
    </source>
</reference>
<dbReference type="InterPro" id="IPR022216">
    <property type="entry name" value="ABC_Co_transporter"/>
</dbReference>
<keyword evidence="8" id="KW-1278">Translocase</keyword>
<dbReference type="PANTHER" id="PTHR43553">
    <property type="entry name" value="HEAVY METAL TRANSPORTER"/>
    <property type="match status" value="1"/>
</dbReference>
<evidence type="ECO:0000256" key="3">
    <source>
        <dbReference type="ARBA" id="ARBA00022448"/>
    </source>
</evidence>
<evidence type="ECO:0000313" key="14">
    <source>
        <dbReference type="Proteomes" id="UP000192939"/>
    </source>
</evidence>
<evidence type="ECO:0000256" key="11">
    <source>
        <dbReference type="SAM" id="MobiDB-lite"/>
    </source>
</evidence>
<evidence type="ECO:0000256" key="2">
    <source>
        <dbReference type="ARBA" id="ARBA00005417"/>
    </source>
</evidence>
<dbReference type="RefSeq" id="WP_085278149.1">
    <property type="nucleotide sequence ID" value="NZ_FXAE01000002.1"/>
</dbReference>
<dbReference type="Proteomes" id="UP000192939">
    <property type="component" value="Unassembled WGS sequence"/>
</dbReference>
<dbReference type="SMART" id="SM00382">
    <property type="entry name" value="AAA"/>
    <property type="match status" value="2"/>
</dbReference>
<comment type="subcellular location">
    <subcellularLocation>
        <location evidence="1">Cell membrane</location>
        <topology evidence="1">Peripheral membrane protein</topology>
    </subcellularLocation>
</comment>
<dbReference type="InterPro" id="IPR050095">
    <property type="entry name" value="ECF_ABC_transporter_ATP-bd"/>
</dbReference>
<dbReference type="PROSITE" id="PS50893">
    <property type="entry name" value="ABC_TRANSPORTER_2"/>
    <property type="match status" value="2"/>
</dbReference>
<dbReference type="InterPro" id="IPR017871">
    <property type="entry name" value="ABC_transporter-like_CS"/>
</dbReference>
<organism evidence="13 14">
    <name type="scientific">Paenibacillus barengoltzii J12</name>
    <dbReference type="NCBI Taxonomy" id="935846"/>
    <lineage>
        <taxon>Bacteria</taxon>
        <taxon>Bacillati</taxon>
        <taxon>Bacillota</taxon>
        <taxon>Bacilli</taxon>
        <taxon>Bacillales</taxon>
        <taxon>Paenibacillaceae</taxon>
        <taxon>Paenibacillus</taxon>
    </lineage>
</organism>
<evidence type="ECO:0000259" key="12">
    <source>
        <dbReference type="PROSITE" id="PS50893"/>
    </source>
</evidence>
<proteinExistence type="inferred from homology"/>
<evidence type="ECO:0000256" key="5">
    <source>
        <dbReference type="ARBA" id="ARBA00022737"/>
    </source>
</evidence>
<evidence type="ECO:0000256" key="1">
    <source>
        <dbReference type="ARBA" id="ARBA00004202"/>
    </source>
</evidence>
<name>A0ABY1LSA6_9BACL</name>
<protein>
    <submittedName>
        <fullName evidence="13">Energy-coupling factor transport system ATP-binding protein</fullName>
    </submittedName>
</protein>
<evidence type="ECO:0000256" key="9">
    <source>
        <dbReference type="ARBA" id="ARBA00023136"/>
    </source>
</evidence>
<gene>
    <name evidence="13" type="ORF">SAMN02744124_00327</name>
</gene>
<keyword evidence="14" id="KW-1185">Reference proteome</keyword>
<keyword evidence="4" id="KW-1003">Cell membrane</keyword>
<accession>A0ABY1LSA6</accession>
<dbReference type="GO" id="GO:0005524">
    <property type="term" value="F:ATP binding"/>
    <property type="evidence" value="ECO:0007669"/>
    <property type="project" value="UniProtKB-KW"/>
</dbReference>
<dbReference type="EMBL" id="FXAE01000002">
    <property type="protein sequence ID" value="SME94109.1"/>
    <property type="molecule type" value="Genomic_DNA"/>
</dbReference>
<dbReference type="CDD" id="cd03225">
    <property type="entry name" value="ABC_cobalt_CbiO_domain1"/>
    <property type="match status" value="2"/>
</dbReference>
<dbReference type="InterPro" id="IPR003439">
    <property type="entry name" value="ABC_transporter-like_ATP-bd"/>
</dbReference>
<dbReference type="InterPro" id="IPR027417">
    <property type="entry name" value="P-loop_NTPase"/>
</dbReference>
<keyword evidence="9" id="KW-0472">Membrane</keyword>
<evidence type="ECO:0000256" key="8">
    <source>
        <dbReference type="ARBA" id="ARBA00022967"/>
    </source>
</evidence>
<dbReference type="PROSITE" id="PS00211">
    <property type="entry name" value="ABC_TRANSPORTER_1"/>
    <property type="match status" value="1"/>
</dbReference>
<feature type="region of interest" description="Disordered" evidence="11">
    <location>
        <begin position="276"/>
        <end position="322"/>
    </location>
</feature>
<keyword evidence="7 13" id="KW-0067">ATP-binding</keyword>
<dbReference type="PANTHER" id="PTHR43553:SF26">
    <property type="entry name" value="ABC TRANSPORTER ATP-BINDING PROTEIN BC_2655-RELATED"/>
    <property type="match status" value="1"/>
</dbReference>
<dbReference type="Gene3D" id="3.40.50.300">
    <property type="entry name" value="P-loop containing nucleotide triphosphate hydrolases"/>
    <property type="match status" value="2"/>
</dbReference>
<feature type="domain" description="ABC transporter" evidence="12">
    <location>
        <begin position="350"/>
        <end position="583"/>
    </location>
</feature>
<dbReference type="SUPFAM" id="SSF52540">
    <property type="entry name" value="P-loop containing nucleoside triphosphate hydrolases"/>
    <property type="match status" value="2"/>
</dbReference>
<sequence length="616" mass="66878">MQPVISFRHFSFRYKNQSEPTLKNIHLEIARGEKIWIAGPSGSGKSTLAHCINGLIPFSYGGEVSGQLLLEGQDASAMTIFERSRRVGTILQNPDAQFVGQTVGEDVAFQLENEATPQDVMKEAVFSALDVVGMRAFEARGPHELSGGQKQQVSLAGVLSTQADILLFDEPLANLDPASGAKAMRLIDEIHRNQGKTVILIEHRVEDVLLEHIDRVVVMNEGEIAAIGTPDELLAAGILPQYGLRQPLYLDALSHAGLSLSNFTDLTDPAALRLQKPVGIPDDAGGGNGQGGSERMKDNDAKITDDGDGHRIQDERERTGASELQLRERLETWAASVPPVVRSSAGEPLLELRGVSFAYEPGTNAVEDVSLTVRAGETVALLGSNGAGKSTLSGLITGLLKPSKGEILLLGEVINGWSIRRRGEAIGYVMQHPHHMLTQHIVRDEVRIGLAARGVPESERDQRADEALRICGLYPYRNWPVSALSFGQKKRLSIAAILALQPQLMILDEPTAGQDYRHYTEFMEFIAQLAAEGMAFLFITHDMHLALEYADRAAVMAGGRIIAEDTVAQILADGDLTARANLRETSLARFAKAQGLTSPSRFVEAFIAADKKVKRA</sequence>
<dbReference type="Pfam" id="PF12558">
    <property type="entry name" value="DUF3744"/>
    <property type="match status" value="1"/>
</dbReference>
<evidence type="ECO:0000256" key="4">
    <source>
        <dbReference type="ARBA" id="ARBA00022475"/>
    </source>
</evidence>
<comment type="function">
    <text evidence="10">Probably part of an ABC transporter complex. Responsible for energy coupling to the transport system.</text>
</comment>
<feature type="compositionally biased region" description="Basic and acidic residues" evidence="11">
    <location>
        <begin position="294"/>
        <end position="322"/>
    </location>
</feature>
<comment type="caution">
    <text evidence="13">The sequence shown here is derived from an EMBL/GenBank/DDBJ whole genome shotgun (WGS) entry which is preliminary data.</text>
</comment>
<evidence type="ECO:0000256" key="10">
    <source>
        <dbReference type="ARBA" id="ARBA00025157"/>
    </source>
</evidence>
<dbReference type="NCBIfam" id="NF010167">
    <property type="entry name" value="PRK13648.1"/>
    <property type="match status" value="2"/>
</dbReference>